<evidence type="ECO:0000313" key="5">
    <source>
        <dbReference type="EMBL" id="MFC5971903.1"/>
    </source>
</evidence>
<evidence type="ECO:0000256" key="4">
    <source>
        <dbReference type="PIRSR" id="PIRSR001365-2"/>
    </source>
</evidence>
<keyword evidence="1" id="KW-0456">Lyase</keyword>
<feature type="binding site" evidence="4">
    <location>
        <position position="200"/>
    </location>
    <ligand>
        <name>pyruvate</name>
        <dbReference type="ChEBI" id="CHEBI:15361"/>
    </ligand>
</feature>
<protein>
    <submittedName>
        <fullName evidence="5">Dihydrodipicolinate synthase family protein</fullName>
    </submittedName>
</protein>
<dbReference type="PANTHER" id="PTHR12128">
    <property type="entry name" value="DIHYDRODIPICOLINATE SYNTHASE"/>
    <property type="match status" value="1"/>
</dbReference>
<dbReference type="PRINTS" id="PR00146">
    <property type="entry name" value="DHPICSNTHASE"/>
</dbReference>
<feature type="active site" description="Schiff-base intermediate with substrate" evidence="3">
    <location>
        <position position="158"/>
    </location>
</feature>
<dbReference type="PANTHER" id="PTHR12128:SF66">
    <property type="entry name" value="4-HYDROXY-2-OXOGLUTARATE ALDOLASE, MITOCHONDRIAL"/>
    <property type="match status" value="1"/>
</dbReference>
<dbReference type="InterPro" id="IPR020625">
    <property type="entry name" value="Schiff_base-form_aldolases_AS"/>
</dbReference>
<proteinExistence type="predicted"/>
<dbReference type="InterPro" id="IPR013785">
    <property type="entry name" value="Aldolase_TIM"/>
</dbReference>
<dbReference type="InterPro" id="IPR002220">
    <property type="entry name" value="DapA-like"/>
</dbReference>
<accession>A0ABD5RNA4</accession>
<dbReference type="Pfam" id="PF00701">
    <property type="entry name" value="DHDPS"/>
    <property type="match status" value="1"/>
</dbReference>
<evidence type="ECO:0000256" key="3">
    <source>
        <dbReference type="PIRSR" id="PIRSR001365-1"/>
    </source>
</evidence>
<dbReference type="PROSITE" id="PS00666">
    <property type="entry name" value="DHDPS_2"/>
    <property type="match status" value="1"/>
</dbReference>
<dbReference type="SUPFAM" id="SSF51569">
    <property type="entry name" value="Aldolase"/>
    <property type="match status" value="1"/>
</dbReference>
<reference evidence="5 6" key="1">
    <citation type="journal article" date="2019" name="Int. J. Syst. Evol. Microbiol.">
        <title>The Global Catalogue of Microorganisms (GCM) 10K type strain sequencing project: providing services to taxonomists for standard genome sequencing and annotation.</title>
        <authorList>
            <consortium name="The Broad Institute Genomics Platform"/>
            <consortium name="The Broad Institute Genome Sequencing Center for Infectious Disease"/>
            <person name="Wu L."/>
            <person name="Ma J."/>
        </authorList>
    </citation>
    <scope>NUCLEOTIDE SEQUENCE [LARGE SCALE GENOMIC DNA]</scope>
    <source>
        <strain evidence="5 6">CGMCC 1.12543</strain>
    </source>
</reference>
<comment type="caution">
    <text evidence="5">The sequence shown here is derived from an EMBL/GenBank/DDBJ whole genome shotgun (WGS) entry which is preliminary data.</text>
</comment>
<keyword evidence="2" id="KW-0704">Schiff base</keyword>
<dbReference type="GO" id="GO:0044281">
    <property type="term" value="P:small molecule metabolic process"/>
    <property type="evidence" value="ECO:0007669"/>
    <property type="project" value="UniProtKB-ARBA"/>
</dbReference>
<feature type="binding site" evidence="4">
    <location>
        <position position="44"/>
    </location>
    <ligand>
        <name>pyruvate</name>
        <dbReference type="ChEBI" id="CHEBI:15361"/>
    </ligand>
</feature>
<dbReference type="RefSeq" id="WP_247414782.1">
    <property type="nucleotide sequence ID" value="NZ_JALLGW010000001.1"/>
</dbReference>
<evidence type="ECO:0000256" key="1">
    <source>
        <dbReference type="ARBA" id="ARBA00023239"/>
    </source>
</evidence>
<dbReference type="Proteomes" id="UP001596099">
    <property type="component" value="Unassembled WGS sequence"/>
</dbReference>
<sequence length="288" mass="30455">MHGTGAPVVTPFDESGAVDEAALRETVEWQEARGIDFLVPCGSTSEAPLMTPDERARVTEVVCDAASGPVLAGTGHAGLAATKDQTERASKAGADGALVVTPFYFDHGPETMRRYYEAVADASPIPVYLYSVPVFTDVALDPDTVESLATHSNVHGMKDSSGDIGTFQRLRDRTPDDFDLFVGSGSVYAPALDAGADGSITSLANLVPEAASEVYETHAEYGAEARELSAALVELNVAVTETYGIPGLKAAMRDRGAPAGYPRSPFEDVDDETREQLTELVDDVLVLV</sequence>
<dbReference type="AlphaFoldDB" id="A0ABD5RNA4"/>
<dbReference type="PIRSF" id="PIRSF001365">
    <property type="entry name" value="DHDPS"/>
    <property type="match status" value="1"/>
</dbReference>
<dbReference type="EMBL" id="JBHSQH010000001">
    <property type="protein sequence ID" value="MFC5971903.1"/>
    <property type="molecule type" value="Genomic_DNA"/>
</dbReference>
<evidence type="ECO:0000313" key="6">
    <source>
        <dbReference type="Proteomes" id="UP001596099"/>
    </source>
</evidence>
<evidence type="ECO:0000256" key="2">
    <source>
        <dbReference type="ARBA" id="ARBA00023270"/>
    </source>
</evidence>
<keyword evidence="6" id="KW-1185">Reference proteome</keyword>
<dbReference type="CDD" id="cd00408">
    <property type="entry name" value="DHDPS-like"/>
    <property type="match status" value="1"/>
</dbReference>
<gene>
    <name evidence="5" type="ORF">ACFPYI_11225</name>
</gene>
<dbReference type="GO" id="GO:0008675">
    <property type="term" value="F:2-dehydro-3-deoxy-phosphogluconate aldolase activity"/>
    <property type="evidence" value="ECO:0007669"/>
    <property type="project" value="UniProtKB-ARBA"/>
</dbReference>
<organism evidence="5 6">
    <name type="scientific">Halomarina salina</name>
    <dbReference type="NCBI Taxonomy" id="1872699"/>
    <lineage>
        <taxon>Archaea</taxon>
        <taxon>Methanobacteriati</taxon>
        <taxon>Methanobacteriota</taxon>
        <taxon>Stenosarchaea group</taxon>
        <taxon>Halobacteria</taxon>
        <taxon>Halobacteriales</taxon>
        <taxon>Natronomonadaceae</taxon>
        <taxon>Halomarina</taxon>
    </lineage>
</organism>
<dbReference type="Gene3D" id="3.20.20.70">
    <property type="entry name" value="Aldolase class I"/>
    <property type="match status" value="1"/>
</dbReference>
<name>A0ABD5RNA4_9EURY</name>
<dbReference type="SMART" id="SM01130">
    <property type="entry name" value="DHDPS"/>
    <property type="match status" value="1"/>
</dbReference>
<feature type="active site" description="Proton donor/acceptor" evidence="3">
    <location>
        <position position="130"/>
    </location>
</feature>